<dbReference type="GO" id="GO:0004413">
    <property type="term" value="F:homoserine kinase activity"/>
    <property type="evidence" value="ECO:0007669"/>
    <property type="project" value="TreeGrafter"/>
</dbReference>
<gene>
    <name evidence="3" type="ORF">BJP51_29550</name>
</gene>
<evidence type="ECO:0000256" key="1">
    <source>
        <dbReference type="ARBA" id="ARBA00038240"/>
    </source>
</evidence>
<dbReference type="InterPro" id="IPR050249">
    <property type="entry name" value="Pseudomonas-type_ThrB"/>
</dbReference>
<accession>A0A1R0WYK0</accession>
<dbReference type="PANTHER" id="PTHR21064">
    <property type="entry name" value="AMINOGLYCOSIDE PHOSPHOTRANSFERASE DOMAIN-CONTAINING PROTEIN-RELATED"/>
    <property type="match status" value="1"/>
</dbReference>
<dbReference type="EMBL" id="MKQP01000052">
    <property type="protein sequence ID" value="OMD24402.1"/>
    <property type="molecule type" value="Genomic_DNA"/>
</dbReference>
<reference evidence="3 4" key="1">
    <citation type="submission" date="2016-10" db="EMBL/GenBank/DDBJ databases">
        <title>Paenibacillus species isolates.</title>
        <authorList>
            <person name="Beno S.M."/>
        </authorList>
    </citation>
    <scope>NUCLEOTIDE SEQUENCE [LARGE SCALE GENOMIC DNA]</scope>
    <source>
        <strain evidence="3 4">FSL H7-0604</strain>
    </source>
</reference>
<dbReference type="InterPro" id="IPR002575">
    <property type="entry name" value="Aminoglycoside_PTrfase"/>
</dbReference>
<evidence type="ECO:0000313" key="4">
    <source>
        <dbReference type="Proteomes" id="UP000187465"/>
    </source>
</evidence>
<evidence type="ECO:0000313" key="3">
    <source>
        <dbReference type="EMBL" id="OMD24402.1"/>
    </source>
</evidence>
<name>A0A1R0WYK0_9BACL</name>
<dbReference type="GO" id="GO:0009088">
    <property type="term" value="P:threonine biosynthetic process"/>
    <property type="evidence" value="ECO:0007669"/>
    <property type="project" value="TreeGrafter"/>
</dbReference>
<dbReference type="Gene3D" id="3.30.200.20">
    <property type="entry name" value="Phosphorylase Kinase, domain 1"/>
    <property type="match status" value="1"/>
</dbReference>
<sequence length="325" mass="37802">MLKLPVYHSVISSNALVPVINDLYEIGDVLECSFYENGLNDTYLLKTSIDKYILRIYKAHWRNRHEIDFEVELLNHLNKKNIPVSAPVISRDGGYLVELEAPEGTRYAVLFTFAKGNYSDEKTSCELYGEQVAKMHLAMDDFECGQQRFTLNLDHLLKEPLQSIRKPLSHRQEDIDYLESLSEVLANSIAEISSELDWGACHGDLHGANVHFYEDTLTHFDFDCGGFGWRAYDVSVFLWSRVRGKEREHFDNEQWTVFLESYQKHKVLSENDLKAIPIFVAIREIWLMGLHTGNAQVWSCGWQNDHYFNTNLQFLRNWCEVHSIQ</sequence>
<feature type="domain" description="Aminoglycoside phosphotransferase" evidence="2">
    <location>
        <begin position="39"/>
        <end position="263"/>
    </location>
</feature>
<organism evidence="3 4">
    <name type="scientific">Paenibacillus odorifer</name>
    <dbReference type="NCBI Taxonomy" id="189426"/>
    <lineage>
        <taxon>Bacteria</taxon>
        <taxon>Bacillati</taxon>
        <taxon>Bacillota</taxon>
        <taxon>Bacilli</taxon>
        <taxon>Bacillales</taxon>
        <taxon>Paenibacillaceae</taxon>
        <taxon>Paenibacillus</taxon>
    </lineage>
</organism>
<dbReference type="SUPFAM" id="SSF56112">
    <property type="entry name" value="Protein kinase-like (PK-like)"/>
    <property type="match status" value="1"/>
</dbReference>
<dbReference type="Gene3D" id="3.90.1200.10">
    <property type="match status" value="1"/>
</dbReference>
<comment type="similarity">
    <text evidence="1">Belongs to the pseudomonas-type ThrB family.</text>
</comment>
<proteinExistence type="inferred from homology"/>
<comment type="caution">
    <text evidence="3">The sequence shown here is derived from an EMBL/GenBank/DDBJ whole genome shotgun (WGS) entry which is preliminary data.</text>
</comment>
<dbReference type="InterPro" id="IPR011009">
    <property type="entry name" value="Kinase-like_dom_sf"/>
</dbReference>
<protein>
    <recommendedName>
        <fullName evidence="2">Aminoglycoside phosphotransferase domain-containing protein</fullName>
    </recommendedName>
</protein>
<dbReference type="RefSeq" id="WP_051491258.1">
    <property type="nucleotide sequence ID" value="NZ_MKQP01000052.1"/>
</dbReference>
<dbReference type="AlphaFoldDB" id="A0A1R0WYK0"/>
<dbReference type="Pfam" id="PF01636">
    <property type="entry name" value="APH"/>
    <property type="match status" value="1"/>
</dbReference>
<evidence type="ECO:0000259" key="2">
    <source>
        <dbReference type="Pfam" id="PF01636"/>
    </source>
</evidence>
<dbReference type="Proteomes" id="UP000187465">
    <property type="component" value="Unassembled WGS sequence"/>
</dbReference>
<dbReference type="PANTHER" id="PTHR21064:SF6">
    <property type="entry name" value="AMINOGLYCOSIDE PHOSPHOTRANSFERASE DOMAIN-CONTAINING PROTEIN"/>
    <property type="match status" value="1"/>
</dbReference>